<evidence type="ECO:0000313" key="3">
    <source>
        <dbReference type="Proteomes" id="UP000075604"/>
    </source>
</evidence>
<feature type="transmembrane region" description="Helical" evidence="1">
    <location>
        <begin position="88"/>
        <end position="113"/>
    </location>
</feature>
<evidence type="ECO:0000256" key="1">
    <source>
        <dbReference type="SAM" id="Phobius"/>
    </source>
</evidence>
<organism evidence="2 3">
    <name type="scientific">Sorangium cellulosum</name>
    <name type="common">Polyangium cellulosum</name>
    <dbReference type="NCBI Taxonomy" id="56"/>
    <lineage>
        <taxon>Bacteria</taxon>
        <taxon>Pseudomonadati</taxon>
        <taxon>Myxococcota</taxon>
        <taxon>Polyangia</taxon>
        <taxon>Polyangiales</taxon>
        <taxon>Polyangiaceae</taxon>
        <taxon>Sorangium</taxon>
    </lineage>
</organism>
<evidence type="ECO:0000313" key="2">
    <source>
        <dbReference type="EMBL" id="KYF51906.1"/>
    </source>
</evidence>
<keyword evidence="1" id="KW-0472">Membrane</keyword>
<feature type="transmembrane region" description="Helical" evidence="1">
    <location>
        <begin position="188"/>
        <end position="208"/>
    </location>
</feature>
<name>A0A150P8F7_SORCE</name>
<dbReference type="Proteomes" id="UP000075604">
    <property type="component" value="Unassembled WGS sequence"/>
</dbReference>
<feature type="transmembrane region" description="Helical" evidence="1">
    <location>
        <begin position="163"/>
        <end position="182"/>
    </location>
</feature>
<evidence type="ECO:0008006" key="4">
    <source>
        <dbReference type="Google" id="ProtNLM"/>
    </source>
</evidence>
<gene>
    <name evidence="2" type="ORF">BE04_18830</name>
</gene>
<proteinExistence type="predicted"/>
<dbReference type="AlphaFoldDB" id="A0A150P8F7"/>
<keyword evidence="1" id="KW-1133">Transmembrane helix</keyword>
<comment type="caution">
    <text evidence="2">The sequence shown here is derived from an EMBL/GenBank/DDBJ whole genome shotgun (WGS) entry which is preliminary data.</text>
</comment>
<keyword evidence="1" id="KW-0812">Transmembrane</keyword>
<reference evidence="2 3" key="1">
    <citation type="submission" date="2014-02" db="EMBL/GenBank/DDBJ databases">
        <title>The small core and large imbalanced accessory genome model reveals a collaborative survival strategy of Sorangium cellulosum strains in nature.</title>
        <authorList>
            <person name="Han K."/>
            <person name="Peng R."/>
            <person name="Blom J."/>
            <person name="Li Y.-Z."/>
        </authorList>
    </citation>
    <scope>NUCLEOTIDE SEQUENCE [LARGE SCALE GENOMIC DNA]</scope>
    <source>
        <strain evidence="2 3">So0157-18</strain>
    </source>
</reference>
<dbReference type="EMBL" id="JELX01003566">
    <property type="protein sequence ID" value="KYF51906.1"/>
    <property type="molecule type" value="Genomic_DNA"/>
</dbReference>
<sequence length="224" mass="22892">MSCPSKGSYRLGGAALVASGLLFLVRAVLDLIAGPPPSGGAEILAWTASRAPLLAIANEALFFAGMLMVPAIIALYSSLAGTDKRAAGAACGLMAVAAPVIAVLCIIHGRLVYPVYGIRIGTPDMAALVIALFYGGLHAISILLGAATLVLSLIMRRGIYGRWVAVLGIATSVADVVGAYPYIIGPVPALLCQVLFTAWFVAVGSVLYKMPDGAALERTAAPAL</sequence>
<protein>
    <recommendedName>
        <fullName evidence="4">DUF4386 domain-containing protein</fullName>
    </recommendedName>
</protein>
<feature type="transmembrane region" description="Helical" evidence="1">
    <location>
        <begin position="51"/>
        <end position="76"/>
    </location>
</feature>
<accession>A0A150P8F7</accession>
<feature type="transmembrane region" description="Helical" evidence="1">
    <location>
        <begin position="125"/>
        <end position="151"/>
    </location>
</feature>